<evidence type="ECO:0000256" key="1">
    <source>
        <dbReference type="SAM" id="Phobius"/>
    </source>
</evidence>
<dbReference type="EMBL" id="CM001217">
    <property type="protein sequence ID" value="KEH42799.1"/>
    <property type="molecule type" value="Genomic_DNA"/>
</dbReference>
<evidence type="ECO:0000313" key="4">
    <source>
        <dbReference type="Proteomes" id="UP000002051"/>
    </source>
</evidence>
<keyword evidence="1" id="KW-1133">Transmembrane helix</keyword>
<protein>
    <submittedName>
        <fullName evidence="2">Transmembrane protein, putative</fullName>
    </submittedName>
</protein>
<dbReference type="Proteomes" id="UP000002051">
    <property type="component" value="Unassembled WGS sequence"/>
</dbReference>
<dbReference type="EnsemblPlants" id="KEH42799">
    <property type="protein sequence ID" value="KEH42799"/>
    <property type="gene ID" value="MTR_1g076460"/>
</dbReference>
<feature type="transmembrane region" description="Helical" evidence="1">
    <location>
        <begin position="44"/>
        <end position="65"/>
    </location>
</feature>
<keyword evidence="1 2" id="KW-0812">Transmembrane</keyword>
<evidence type="ECO:0000313" key="2">
    <source>
        <dbReference type="EMBL" id="KEH42799.1"/>
    </source>
</evidence>
<name>A0A072VLA3_MEDTR</name>
<accession>A0A072VLA3</accession>
<evidence type="ECO:0000313" key="3">
    <source>
        <dbReference type="EnsemblPlants" id="KEH42799"/>
    </source>
</evidence>
<dbReference type="AlphaFoldDB" id="A0A072VLA3"/>
<proteinExistence type="predicted"/>
<dbReference type="HOGENOM" id="CLU_2779606_0_0_1"/>
<sequence length="69" mass="8346">MSSMLEEPVQSQQRNRLIPIVECDYDVYMMLLVRMKRTRRRKKWNMLSNFFSSIYAFPSTVFFSVSKNI</sequence>
<reference evidence="2 4" key="1">
    <citation type="journal article" date="2011" name="Nature">
        <title>The Medicago genome provides insight into the evolution of rhizobial symbioses.</title>
        <authorList>
            <person name="Young N.D."/>
            <person name="Debelle F."/>
            <person name="Oldroyd G.E."/>
            <person name="Geurts R."/>
            <person name="Cannon S.B."/>
            <person name="Udvardi M.K."/>
            <person name="Benedito V.A."/>
            <person name="Mayer K.F."/>
            <person name="Gouzy J."/>
            <person name="Schoof H."/>
            <person name="Van de Peer Y."/>
            <person name="Proost S."/>
            <person name="Cook D.R."/>
            <person name="Meyers B.C."/>
            <person name="Spannagl M."/>
            <person name="Cheung F."/>
            <person name="De Mita S."/>
            <person name="Krishnakumar V."/>
            <person name="Gundlach H."/>
            <person name="Zhou S."/>
            <person name="Mudge J."/>
            <person name="Bharti A.K."/>
            <person name="Murray J.D."/>
            <person name="Naoumkina M.A."/>
            <person name="Rosen B."/>
            <person name="Silverstein K.A."/>
            <person name="Tang H."/>
            <person name="Rombauts S."/>
            <person name="Zhao P.X."/>
            <person name="Zhou P."/>
            <person name="Barbe V."/>
            <person name="Bardou P."/>
            <person name="Bechner M."/>
            <person name="Bellec A."/>
            <person name="Berger A."/>
            <person name="Berges H."/>
            <person name="Bidwell S."/>
            <person name="Bisseling T."/>
            <person name="Choisne N."/>
            <person name="Couloux A."/>
            <person name="Denny R."/>
            <person name="Deshpande S."/>
            <person name="Dai X."/>
            <person name="Doyle J.J."/>
            <person name="Dudez A.M."/>
            <person name="Farmer A.D."/>
            <person name="Fouteau S."/>
            <person name="Franken C."/>
            <person name="Gibelin C."/>
            <person name="Gish J."/>
            <person name="Goldstein S."/>
            <person name="Gonzalez A.J."/>
            <person name="Green P.J."/>
            <person name="Hallab A."/>
            <person name="Hartog M."/>
            <person name="Hua A."/>
            <person name="Humphray S.J."/>
            <person name="Jeong D.H."/>
            <person name="Jing Y."/>
            <person name="Jocker A."/>
            <person name="Kenton S.M."/>
            <person name="Kim D.J."/>
            <person name="Klee K."/>
            <person name="Lai H."/>
            <person name="Lang C."/>
            <person name="Lin S."/>
            <person name="Macmil S.L."/>
            <person name="Magdelenat G."/>
            <person name="Matthews L."/>
            <person name="McCorrison J."/>
            <person name="Monaghan E.L."/>
            <person name="Mun J.H."/>
            <person name="Najar F.Z."/>
            <person name="Nicholson C."/>
            <person name="Noirot C."/>
            <person name="O'Bleness M."/>
            <person name="Paule C.R."/>
            <person name="Poulain J."/>
            <person name="Prion F."/>
            <person name="Qin B."/>
            <person name="Qu C."/>
            <person name="Retzel E.F."/>
            <person name="Riddle C."/>
            <person name="Sallet E."/>
            <person name="Samain S."/>
            <person name="Samson N."/>
            <person name="Sanders I."/>
            <person name="Saurat O."/>
            <person name="Scarpelli C."/>
            <person name="Schiex T."/>
            <person name="Segurens B."/>
            <person name="Severin A.J."/>
            <person name="Sherrier D.J."/>
            <person name="Shi R."/>
            <person name="Sims S."/>
            <person name="Singer S.R."/>
            <person name="Sinharoy S."/>
            <person name="Sterck L."/>
            <person name="Viollet A."/>
            <person name="Wang B.B."/>
            <person name="Wang K."/>
            <person name="Wang M."/>
            <person name="Wang X."/>
            <person name="Warfsmann J."/>
            <person name="Weissenbach J."/>
            <person name="White D.D."/>
            <person name="White J.D."/>
            <person name="Wiley G.B."/>
            <person name="Wincker P."/>
            <person name="Xing Y."/>
            <person name="Yang L."/>
            <person name="Yao Z."/>
            <person name="Ying F."/>
            <person name="Zhai J."/>
            <person name="Zhou L."/>
            <person name="Zuber A."/>
            <person name="Denarie J."/>
            <person name="Dixon R.A."/>
            <person name="May G.D."/>
            <person name="Schwartz D.C."/>
            <person name="Rogers J."/>
            <person name="Quetier F."/>
            <person name="Town C.D."/>
            <person name="Roe B.A."/>
        </authorList>
    </citation>
    <scope>NUCLEOTIDE SEQUENCE [LARGE SCALE GENOMIC DNA]</scope>
    <source>
        <strain evidence="2">A17</strain>
        <strain evidence="3 4">cv. Jemalong A17</strain>
    </source>
</reference>
<keyword evidence="4" id="KW-1185">Reference proteome</keyword>
<reference evidence="3" key="3">
    <citation type="submission" date="2015-04" db="UniProtKB">
        <authorList>
            <consortium name="EnsemblPlants"/>
        </authorList>
    </citation>
    <scope>IDENTIFICATION</scope>
    <source>
        <strain evidence="3">cv. Jemalong A17</strain>
    </source>
</reference>
<organism evidence="2 4">
    <name type="scientific">Medicago truncatula</name>
    <name type="common">Barrel medic</name>
    <name type="synonym">Medicago tribuloides</name>
    <dbReference type="NCBI Taxonomy" id="3880"/>
    <lineage>
        <taxon>Eukaryota</taxon>
        <taxon>Viridiplantae</taxon>
        <taxon>Streptophyta</taxon>
        <taxon>Embryophyta</taxon>
        <taxon>Tracheophyta</taxon>
        <taxon>Spermatophyta</taxon>
        <taxon>Magnoliopsida</taxon>
        <taxon>eudicotyledons</taxon>
        <taxon>Gunneridae</taxon>
        <taxon>Pentapetalae</taxon>
        <taxon>rosids</taxon>
        <taxon>fabids</taxon>
        <taxon>Fabales</taxon>
        <taxon>Fabaceae</taxon>
        <taxon>Papilionoideae</taxon>
        <taxon>50 kb inversion clade</taxon>
        <taxon>NPAAA clade</taxon>
        <taxon>Hologalegina</taxon>
        <taxon>IRL clade</taxon>
        <taxon>Trifolieae</taxon>
        <taxon>Medicago</taxon>
    </lineage>
</organism>
<reference evidence="2 4" key="2">
    <citation type="journal article" date="2014" name="BMC Genomics">
        <title>An improved genome release (version Mt4.0) for the model legume Medicago truncatula.</title>
        <authorList>
            <person name="Tang H."/>
            <person name="Krishnakumar V."/>
            <person name="Bidwell S."/>
            <person name="Rosen B."/>
            <person name="Chan A."/>
            <person name="Zhou S."/>
            <person name="Gentzbittel L."/>
            <person name="Childs K.L."/>
            <person name="Yandell M."/>
            <person name="Gundlach H."/>
            <person name="Mayer K.F."/>
            <person name="Schwartz D.C."/>
            <person name="Town C.D."/>
        </authorList>
    </citation>
    <scope>GENOME REANNOTATION</scope>
    <source>
        <strain evidence="2">A17</strain>
        <strain evidence="3 4">cv. Jemalong A17</strain>
    </source>
</reference>
<gene>
    <name evidence="2" type="ordered locus">MTR_1g076460</name>
</gene>
<keyword evidence="1" id="KW-0472">Membrane</keyword>